<dbReference type="InterPro" id="IPR016037">
    <property type="entry name" value="DHQ_synth_AroB"/>
</dbReference>
<feature type="binding site" evidence="9">
    <location>
        <position position="353"/>
    </location>
    <ligand>
        <name>Zn(2+)</name>
        <dbReference type="ChEBI" id="CHEBI:29105"/>
    </ligand>
</feature>
<keyword evidence="9" id="KW-0862">Zinc</keyword>
<dbReference type="Gene3D" id="3.40.50.1970">
    <property type="match status" value="1"/>
</dbReference>
<keyword evidence="8 9" id="KW-0456">Lyase</keyword>
<name>A0A832I1Y1_UNCEI</name>
<keyword evidence="9" id="KW-0170">Cobalt</keyword>
<dbReference type="Pfam" id="PF24621">
    <property type="entry name" value="DHQS_C"/>
    <property type="match status" value="1"/>
</dbReference>
<dbReference type="Gene3D" id="1.20.1090.10">
    <property type="entry name" value="Dehydroquinate synthase-like - alpha domain"/>
    <property type="match status" value="1"/>
</dbReference>
<dbReference type="InterPro" id="IPR050071">
    <property type="entry name" value="Dehydroquinate_synthase"/>
</dbReference>
<feature type="binding site" evidence="9">
    <location>
        <begin position="209"/>
        <end position="213"/>
    </location>
    <ligand>
        <name>NAD(+)</name>
        <dbReference type="ChEBI" id="CHEBI:57540"/>
    </ligand>
</feature>
<feature type="binding site" evidence="9">
    <location>
        <position position="370"/>
    </location>
    <ligand>
        <name>Zn(2+)</name>
        <dbReference type="ChEBI" id="CHEBI:29105"/>
    </ligand>
</feature>
<keyword evidence="9" id="KW-0963">Cytoplasm</keyword>
<dbReference type="Pfam" id="PF01761">
    <property type="entry name" value="DHQ_synthase"/>
    <property type="match status" value="1"/>
</dbReference>
<evidence type="ECO:0000256" key="6">
    <source>
        <dbReference type="ARBA" id="ARBA00023027"/>
    </source>
</evidence>
<evidence type="ECO:0000256" key="2">
    <source>
        <dbReference type="ARBA" id="ARBA00001911"/>
    </source>
</evidence>
<keyword evidence="9" id="KW-0547">Nucleotide-binding</keyword>
<comment type="cofactor">
    <cofactor evidence="9">
        <name>Co(2+)</name>
        <dbReference type="ChEBI" id="CHEBI:48828"/>
    </cofactor>
    <cofactor evidence="9">
        <name>Zn(2+)</name>
        <dbReference type="ChEBI" id="CHEBI:29105"/>
    </cofactor>
    <text evidence="9">Binds 1 divalent metal cation per subunit. Can use either Co(2+) or Zn(2+).</text>
</comment>
<keyword evidence="9" id="KW-0479">Metal-binding</keyword>
<dbReference type="InterPro" id="IPR056179">
    <property type="entry name" value="DHQS_C"/>
</dbReference>
<evidence type="ECO:0000259" key="11">
    <source>
        <dbReference type="Pfam" id="PF01761"/>
    </source>
</evidence>
<comment type="similarity">
    <text evidence="9">Belongs to the sugar phosphate cyclases superfamily. Dehydroquinate synthase family.</text>
</comment>
<feature type="binding site" evidence="9">
    <location>
        <position position="288"/>
    </location>
    <ligand>
        <name>Zn(2+)</name>
        <dbReference type="ChEBI" id="CHEBI:29105"/>
    </ligand>
</feature>
<evidence type="ECO:0000256" key="4">
    <source>
        <dbReference type="ARBA" id="ARBA00013031"/>
    </source>
</evidence>
<accession>A0A832I1Y1</accession>
<comment type="catalytic activity">
    <reaction evidence="1 9">
        <text>7-phospho-2-dehydro-3-deoxy-D-arabino-heptonate = 3-dehydroquinate + phosphate</text>
        <dbReference type="Rhea" id="RHEA:21968"/>
        <dbReference type="ChEBI" id="CHEBI:32364"/>
        <dbReference type="ChEBI" id="CHEBI:43474"/>
        <dbReference type="ChEBI" id="CHEBI:58394"/>
        <dbReference type="EC" id="4.2.3.4"/>
    </reaction>
</comment>
<dbReference type="GO" id="GO:0009423">
    <property type="term" value="P:chorismate biosynthetic process"/>
    <property type="evidence" value="ECO:0007669"/>
    <property type="project" value="UniProtKB-UniRule"/>
</dbReference>
<proteinExistence type="inferred from homology"/>
<evidence type="ECO:0000256" key="5">
    <source>
        <dbReference type="ARBA" id="ARBA00022605"/>
    </source>
</evidence>
<comment type="function">
    <text evidence="9">Catalyzes the conversion of 3-deoxy-D-arabino-heptulosonate 7-phosphate (DAHP) to dehydroquinate (DHQ).</text>
</comment>
<evidence type="ECO:0000256" key="3">
    <source>
        <dbReference type="ARBA" id="ARBA00004661"/>
    </source>
</evidence>
<sequence>MGSRGVPDAARALGGGDAAGSRRAPALGARREPRHRHGRPRRVAARVAAVARRCRRARHLLAPHRGARAPHPLAQPRTVAHQGAARAPVGGRRARRYTARVIHAFDLAFPGRPARTHVRAGRGALVALGAAVRATTGARRVALVTDARVDALWGDVARRVLARAGVACVTLRVPRGEAAKRPAHLAALWEALAAADLGRRDAVVALGGGAVGDLAGLAAATWLRGVPWIAAPTTLLAQADAALGGKTAVDLGAGKNLAGAFHQPAAVLADPEALVTLPDRALRAGLAEVVKKGMAVDAALFRWLERHAAALAARRADALEGAVARALRAKARVVRADEREREGGPRTALNFGHTLGHALEAALGYRRLLHGEAVALGMRAAAALSERAAGLPARDRARLEALLDVFALPRRMPPLPLAALVAAMARDKKRGARGVRWVLTPRIGHASVPRPVDGRLVRAALLEAGARATRVRT</sequence>
<dbReference type="PANTHER" id="PTHR43622:SF7">
    <property type="entry name" value="3-DEHYDROQUINATE SYNTHASE, CHLOROPLASTIC"/>
    <property type="match status" value="1"/>
</dbReference>
<evidence type="ECO:0000259" key="12">
    <source>
        <dbReference type="Pfam" id="PF24621"/>
    </source>
</evidence>
<dbReference type="AlphaFoldDB" id="A0A832I1Y1"/>
<evidence type="ECO:0000256" key="7">
    <source>
        <dbReference type="ARBA" id="ARBA00023141"/>
    </source>
</evidence>
<evidence type="ECO:0000256" key="1">
    <source>
        <dbReference type="ARBA" id="ARBA00001393"/>
    </source>
</evidence>
<keyword evidence="7 9" id="KW-0057">Aromatic amino acid biosynthesis</keyword>
<comment type="caution">
    <text evidence="9">Lacks conserved residue(s) required for the propagation of feature annotation.</text>
</comment>
<dbReference type="SUPFAM" id="SSF56796">
    <property type="entry name" value="Dehydroquinate synthase-like"/>
    <property type="match status" value="1"/>
</dbReference>
<dbReference type="GO" id="GO:0003856">
    <property type="term" value="F:3-dehydroquinate synthase activity"/>
    <property type="evidence" value="ECO:0007669"/>
    <property type="project" value="UniProtKB-UniRule"/>
</dbReference>
<feature type="binding site" evidence="9">
    <location>
        <begin position="233"/>
        <end position="234"/>
    </location>
    <ligand>
        <name>NAD(+)</name>
        <dbReference type="ChEBI" id="CHEBI:57540"/>
    </ligand>
</feature>
<comment type="subcellular location">
    <subcellularLocation>
        <location evidence="9">Cytoplasm</location>
    </subcellularLocation>
</comment>
<comment type="cofactor">
    <cofactor evidence="2 9">
        <name>NAD(+)</name>
        <dbReference type="ChEBI" id="CHEBI:57540"/>
    </cofactor>
</comment>
<feature type="compositionally biased region" description="Basic residues" evidence="10">
    <location>
        <begin position="32"/>
        <end position="43"/>
    </location>
</feature>
<feature type="binding site" evidence="9">
    <location>
        <position position="246"/>
    </location>
    <ligand>
        <name>NAD(+)</name>
        <dbReference type="ChEBI" id="CHEBI:57540"/>
    </ligand>
</feature>
<dbReference type="PANTHER" id="PTHR43622">
    <property type="entry name" value="3-DEHYDROQUINATE SYNTHASE"/>
    <property type="match status" value="1"/>
</dbReference>
<feature type="compositionally biased region" description="Low complexity" evidence="10">
    <location>
        <begin position="19"/>
        <end position="28"/>
    </location>
</feature>
<dbReference type="GO" id="GO:0046872">
    <property type="term" value="F:metal ion binding"/>
    <property type="evidence" value="ECO:0007669"/>
    <property type="project" value="UniProtKB-KW"/>
</dbReference>
<dbReference type="HAMAP" id="MF_00110">
    <property type="entry name" value="DHQ_synthase"/>
    <property type="match status" value="1"/>
</dbReference>
<evidence type="ECO:0000256" key="8">
    <source>
        <dbReference type="ARBA" id="ARBA00023239"/>
    </source>
</evidence>
<comment type="caution">
    <text evidence="13">The sequence shown here is derived from an EMBL/GenBank/DDBJ whole genome shotgun (WGS) entry which is preliminary data.</text>
</comment>
<feature type="domain" description="3-dehydroquinate synthase N-terminal" evidence="11">
    <location>
        <begin position="171"/>
        <end position="283"/>
    </location>
</feature>
<feature type="region of interest" description="Disordered" evidence="10">
    <location>
        <begin position="1"/>
        <end position="43"/>
    </location>
</feature>
<feature type="binding site" evidence="9">
    <location>
        <position position="255"/>
    </location>
    <ligand>
        <name>NAD(+)</name>
        <dbReference type="ChEBI" id="CHEBI:57540"/>
    </ligand>
</feature>
<dbReference type="InterPro" id="IPR030960">
    <property type="entry name" value="DHQS/DOIS_N"/>
</dbReference>
<dbReference type="EMBL" id="DSQF01000016">
    <property type="protein sequence ID" value="HGZ43224.1"/>
    <property type="molecule type" value="Genomic_DNA"/>
</dbReference>
<reference evidence="13" key="1">
    <citation type="journal article" date="2020" name="mSystems">
        <title>Genome- and Community-Level Interaction Insights into Carbon Utilization and Element Cycling Functions of Hydrothermarchaeota in Hydrothermal Sediment.</title>
        <authorList>
            <person name="Zhou Z."/>
            <person name="Liu Y."/>
            <person name="Xu W."/>
            <person name="Pan J."/>
            <person name="Luo Z.H."/>
            <person name="Li M."/>
        </authorList>
    </citation>
    <scope>NUCLEOTIDE SEQUENCE [LARGE SCALE GENOMIC DNA]</scope>
    <source>
        <strain evidence="13">SpSt-381</strain>
    </source>
</reference>
<evidence type="ECO:0000313" key="13">
    <source>
        <dbReference type="EMBL" id="HGZ43224.1"/>
    </source>
</evidence>
<evidence type="ECO:0000256" key="9">
    <source>
        <dbReference type="HAMAP-Rule" id="MF_00110"/>
    </source>
</evidence>
<dbReference type="GO" id="GO:0000166">
    <property type="term" value="F:nucleotide binding"/>
    <property type="evidence" value="ECO:0007669"/>
    <property type="project" value="UniProtKB-KW"/>
</dbReference>
<feature type="domain" description="3-dehydroquinate synthase C-terminal" evidence="12">
    <location>
        <begin position="285"/>
        <end position="429"/>
    </location>
</feature>
<dbReference type="GO" id="GO:0008652">
    <property type="term" value="P:amino acid biosynthetic process"/>
    <property type="evidence" value="ECO:0007669"/>
    <property type="project" value="UniProtKB-KW"/>
</dbReference>
<gene>
    <name evidence="9 13" type="primary">aroB</name>
    <name evidence="13" type="ORF">ENR23_07335</name>
</gene>
<evidence type="ECO:0000256" key="10">
    <source>
        <dbReference type="SAM" id="MobiDB-lite"/>
    </source>
</evidence>
<dbReference type="NCBIfam" id="TIGR01357">
    <property type="entry name" value="aroB"/>
    <property type="match status" value="1"/>
</dbReference>
<dbReference type="UniPathway" id="UPA00053">
    <property type="reaction ID" value="UER00085"/>
</dbReference>
<protein>
    <recommendedName>
        <fullName evidence="4 9">3-dehydroquinate synthase</fullName>
        <shortName evidence="9">DHQS</shortName>
        <ecNumber evidence="4 9">4.2.3.4</ecNumber>
    </recommendedName>
</protein>
<dbReference type="CDD" id="cd08195">
    <property type="entry name" value="DHQS"/>
    <property type="match status" value="1"/>
</dbReference>
<organism evidence="13">
    <name type="scientific">Eiseniibacteriota bacterium</name>
    <dbReference type="NCBI Taxonomy" id="2212470"/>
    <lineage>
        <taxon>Bacteria</taxon>
        <taxon>Candidatus Eiseniibacteriota</taxon>
    </lineage>
</organism>
<comment type="pathway">
    <text evidence="3 9">Metabolic intermediate biosynthesis; chorismate biosynthesis; chorismate from D-erythrose 4-phosphate and phosphoenolpyruvate: step 2/7.</text>
</comment>
<keyword evidence="6 9" id="KW-0520">NAD</keyword>
<dbReference type="GO" id="GO:0009073">
    <property type="term" value="P:aromatic amino acid family biosynthetic process"/>
    <property type="evidence" value="ECO:0007669"/>
    <property type="project" value="UniProtKB-KW"/>
</dbReference>
<dbReference type="EC" id="4.2.3.4" evidence="4 9"/>
<keyword evidence="5 9" id="KW-0028">Amino-acid biosynthesis</keyword>
<dbReference type="GO" id="GO:0005737">
    <property type="term" value="C:cytoplasm"/>
    <property type="evidence" value="ECO:0007669"/>
    <property type="project" value="UniProtKB-SubCell"/>
</dbReference>